<keyword evidence="2" id="KW-1185">Reference proteome</keyword>
<reference evidence="1" key="2">
    <citation type="submission" date="2020-09" db="EMBL/GenBank/DDBJ databases">
        <authorList>
            <person name="Sun Q."/>
            <person name="Zhou Y."/>
        </authorList>
    </citation>
    <scope>NUCLEOTIDE SEQUENCE</scope>
    <source>
        <strain evidence="1">CGMCC 1.12214</strain>
    </source>
</reference>
<dbReference type="InterPro" id="IPR009409">
    <property type="entry name" value="DUF1059"/>
</dbReference>
<comment type="caution">
    <text evidence="1">The sequence shown here is derived from an EMBL/GenBank/DDBJ whole genome shotgun (WGS) entry which is preliminary data.</text>
</comment>
<reference evidence="1" key="1">
    <citation type="journal article" date="2014" name="Int. J. Syst. Evol. Microbiol.">
        <title>Complete genome sequence of Corynebacterium casei LMG S-19264T (=DSM 44701T), isolated from a smear-ripened cheese.</title>
        <authorList>
            <consortium name="US DOE Joint Genome Institute (JGI-PGF)"/>
            <person name="Walter F."/>
            <person name="Albersmeier A."/>
            <person name="Kalinowski J."/>
            <person name="Ruckert C."/>
        </authorList>
    </citation>
    <scope>NUCLEOTIDE SEQUENCE</scope>
    <source>
        <strain evidence="1">CGMCC 1.12214</strain>
    </source>
</reference>
<organism evidence="1 2">
    <name type="scientific">Alsobacter metallidurans</name>
    <dbReference type="NCBI Taxonomy" id="340221"/>
    <lineage>
        <taxon>Bacteria</taxon>
        <taxon>Pseudomonadati</taxon>
        <taxon>Pseudomonadota</taxon>
        <taxon>Alphaproteobacteria</taxon>
        <taxon>Hyphomicrobiales</taxon>
        <taxon>Alsobacteraceae</taxon>
        <taxon>Alsobacter</taxon>
    </lineage>
</organism>
<gene>
    <name evidence="1" type="ORF">GCM10007036_15080</name>
</gene>
<dbReference type="Pfam" id="PF06348">
    <property type="entry name" value="DUF1059"/>
    <property type="match status" value="1"/>
</dbReference>
<dbReference type="AlphaFoldDB" id="A0A917I516"/>
<evidence type="ECO:0008006" key="3">
    <source>
        <dbReference type="Google" id="ProtNLM"/>
    </source>
</evidence>
<evidence type="ECO:0000313" key="2">
    <source>
        <dbReference type="Proteomes" id="UP000603912"/>
    </source>
</evidence>
<sequence length="70" mass="7446">MSRKYIDCRAIPSEMNCTIAIAADTEQELLEAAVQHAVAVHGHQDSPELRDMIRSAIQDGTPPSVASGAA</sequence>
<dbReference type="RefSeq" id="WP_188517033.1">
    <property type="nucleotide sequence ID" value="NZ_BMES01000001.1"/>
</dbReference>
<name>A0A917I516_9HYPH</name>
<proteinExistence type="predicted"/>
<dbReference type="Proteomes" id="UP000603912">
    <property type="component" value="Unassembled WGS sequence"/>
</dbReference>
<dbReference type="EMBL" id="BMES01000001">
    <property type="protein sequence ID" value="GGH15229.1"/>
    <property type="molecule type" value="Genomic_DNA"/>
</dbReference>
<protein>
    <recommendedName>
        <fullName evidence="3">DUF1059 domain-containing protein</fullName>
    </recommendedName>
</protein>
<evidence type="ECO:0000313" key="1">
    <source>
        <dbReference type="EMBL" id="GGH15229.1"/>
    </source>
</evidence>
<accession>A0A917I516</accession>